<dbReference type="GO" id="GO:0050660">
    <property type="term" value="F:flavin adenine dinucleotide binding"/>
    <property type="evidence" value="ECO:0007669"/>
    <property type="project" value="TreeGrafter"/>
</dbReference>
<reference evidence="3" key="1">
    <citation type="submission" date="2021-10" db="EMBL/GenBank/DDBJ databases">
        <authorList>
            <person name="Piombo E."/>
        </authorList>
    </citation>
    <scope>NUCLEOTIDE SEQUENCE</scope>
</reference>
<feature type="domain" description="Thiamine pyrophosphate enzyme N-terminal TPP-binding" evidence="2">
    <location>
        <begin position="1"/>
        <end position="54"/>
    </location>
</feature>
<dbReference type="SUPFAM" id="SSF52467">
    <property type="entry name" value="DHS-like NAD/FAD-binding domain"/>
    <property type="match status" value="1"/>
</dbReference>
<organism evidence="3 4">
    <name type="scientific">Clonostachys rhizophaga</name>
    <dbReference type="NCBI Taxonomy" id="160324"/>
    <lineage>
        <taxon>Eukaryota</taxon>
        <taxon>Fungi</taxon>
        <taxon>Dikarya</taxon>
        <taxon>Ascomycota</taxon>
        <taxon>Pezizomycotina</taxon>
        <taxon>Sordariomycetes</taxon>
        <taxon>Hypocreomycetidae</taxon>
        <taxon>Hypocreales</taxon>
        <taxon>Bionectriaceae</taxon>
        <taxon>Clonostachys</taxon>
    </lineage>
</organism>
<dbReference type="Proteomes" id="UP000696573">
    <property type="component" value="Unassembled WGS sequence"/>
</dbReference>
<dbReference type="GO" id="GO:0005739">
    <property type="term" value="C:mitochondrion"/>
    <property type="evidence" value="ECO:0007669"/>
    <property type="project" value="TreeGrafter"/>
</dbReference>
<dbReference type="Pfam" id="PF02776">
    <property type="entry name" value="TPP_enzyme_N"/>
    <property type="match status" value="1"/>
</dbReference>
<accession>A0A9N9YE01</accession>
<comment type="similarity">
    <text evidence="1">Belongs to the TPP enzyme family.</text>
</comment>
<evidence type="ECO:0000313" key="4">
    <source>
        <dbReference type="Proteomes" id="UP000696573"/>
    </source>
</evidence>
<evidence type="ECO:0000313" key="3">
    <source>
        <dbReference type="EMBL" id="CAH0017662.1"/>
    </source>
</evidence>
<proteinExistence type="inferred from homology"/>
<dbReference type="GO" id="GO:0005948">
    <property type="term" value="C:acetolactate synthase complex"/>
    <property type="evidence" value="ECO:0007669"/>
    <property type="project" value="TreeGrafter"/>
</dbReference>
<dbReference type="GO" id="GO:0009099">
    <property type="term" value="P:L-valine biosynthetic process"/>
    <property type="evidence" value="ECO:0007669"/>
    <property type="project" value="TreeGrafter"/>
</dbReference>
<dbReference type="PANTHER" id="PTHR18968:SF164">
    <property type="entry name" value="PYRUVATE DECARBOXYLASE"/>
    <property type="match status" value="1"/>
</dbReference>
<dbReference type="AlphaFoldDB" id="A0A9N9YE01"/>
<dbReference type="InterPro" id="IPR029035">
    <property type="entry name" value="DHS-like_NAD/FAD-binding_dom"/>
</dbReference>
<gene>
    <name evidence="3" type="ORF">CRHIZ90672A_00017780</name>
</gene>
<dbReference type="GO" id="GO:0009097">
    <property type="term" value="P:isoleucine biosynthetic process"/>
    <property type="evidence" value="ECO:0007669"/>
    <property type="project" value="TreeGrafter"/>
</dbReference>
<dbReference type="Gene3D" id="3.40.50.970">
    <property type="match status" value="2"/>
</dbReference>
<keyword evidence="4" id="KW-1185">Reference proteome</keyword>
<evidence type="ECO:0000259" key="2">
    <source>
        <dbReference type="Pfam" id="PF02776"/>
    </source>
</evidence>
<dbReference type="PANTHER" id="PTHR18968">
    <property type="entry name" value="THIAMINE PYROPHOSPHATE ENZYMES"/>
    <property type="match status" value="1"/>
</dbReference>
<comment type="caution">
    <text evidence="3">The sequence shown here is derived from an EMBL/GenBank/DDBJ whole genome shotgun (WGS) entry which is preliminary data.</text>
</comment>
<evidence type="ECO:0000256" key="1">
    <source>
        <dbReference type="ARBA" id="ARBA00007812"/>
    </source>
</evidence>
<dbReference type="InterPro" id="IPR012001">
    <property type="entry name" value="Thiamin_PyroP_enz_TPP-bd_dom"/>
</dbReference>
<protein>
    <recommendedName>
        <fullName evidence="2">Thiamine pyrophosphate enzyme N-terminal TPP-binding domain-containing protein</fullName>
    </recommendedName>
</protein>
<sequence length="219" mass="23163">MSDGYARLTGKPQCVIVHVDVGTQCLGTAVHNASTGRAPVLAFSGLSPLTLEGQYCRAVWEPVELGGLPTKAAADIAGALAGAERPLLIKRYYRRDPKIPRALVELADTIKGLRVLDTGGSNMSFPRNRPAWIGWNAPRKSMLLVHPNGLAAKATNEEISISFEPVPDYAGIAKATGGGAIHAMRVEKAAELGVVLKEAVATVQAGTTTVVDYKVDFDC</sequence>
<dbReference type="GO" id="GO:0030976">
    <property type="term" value="F:thiamine pyrophosphate binding"/>
    <property type="evidence" value="ECO:0007669"/>
    <property type="project" value="InterPro"/>
</dbReference>
<dbReference type="InterPro" id="IPR045229">
    <property type="entry name" value="TPP_enz"/>
</dbReference>
<dbReference type="InterPro" id="IPR029061">
    <property type="entry name" value="THDP-binding"/>
</dbReference>
<dbReference type="SUPFAM" id="SSF52518">
    <property type="entry name" value="Thiamin diphosphate-binding fold (THDP-binding)"/>
    <property type="match status" value="2"/>
</dbReference>
<dbReference type="CDD" id="cd07035">
    <property type="entry name" value="TPP_PYR_POX_like"/>
    <property type="match status" value="1"/>
</dbReference>
<dbReference type="EMBL" id="CABFNQ020000511">
    <property type="protein sequence ID" value="CAH0017662.1"/>
    <property type="molecule type" value="Genomic_DNA"/>
</dbReference>
<dbReference type="OrthoDB" id="2867507at2759"/>
<name>A0A9N9YE01_9HYPO</name>
<dbReference type="GO" id="GO:0003984">
    <property type="term" value="F:acetolactate synthase activity"/>
    <property type="evidence" value="ECO:0007669"/>
    <property type="project" value="TreeGrafter"/>
</dbReference>